<dbReference type="AlphaFoldDB" id="A0AAW0U1J5"/>
<gene>
    <name evidence="2" type="ORF">O3P69_006928</name>
</gene>
<organism evidence="2 3">
    <name type="scientific">Scylla paramamosain</name>
    <name type="common">Mud crab</name>
    <dbReference type="NCBI Taxonomy" id="85552"/>
    <lineage>
        <taxon>Eukaryota</taxon>
        <taxon>Metazoa</taxon>
        <taxon>Ecdysozoa</taxon>
        <taxon>Arthropoda</taxon>
        <taxon>Crustacea</taxon>
        <taxon>Multicrustacea</taxon>
        <taxon>Malacostraca</taxon>
        <taxon>Eumalacostraca</taxon>
        <taxon>Eucarida</taxon>
        <taxon>Decapoda</taxon>
        <taxon>Pleocyemata</taxon>
        <taxon>Brachyura</taxon>
        <taxon>Eubrachyura</taxon>
        <taxon>Portunoidea</taxon>
        <taxon>Portunidae</taxon>
        <taxon>Portuninae</taxon>
        <taxon>Scylla</taxon>
    </lineage>
</organism>
<evidence type="ECO:0008006" key="4">
    <source>
        <dbReference type="Google" id="ProtNLM"/>
    </source>
</evidence>
<comment type="caution">
    <text evidence="2">The sequence shown here is derived from an EMBL/GenBank/DDBJ whole genome shotgun (WGS) entry which is preliminary data.</text>
</comment>
<feature type="compositionally biased region" description="Low complexity" evidence="1">
    <location>
        <begin position="240"/>
        <end position="251"/>
    </location>
</feature>
<dbReference type="EMBL" id="JARAKH010000020">
    <property type="protein sequence ID" value="KAK8393928.1"/>
    <property type="molecule type" value="Genomic_DNA"/>
</dbReference>
<feature type="region of interest" description="Disordered" evidence="1">
    <location>
        <begin position="155"/>
        <end position="259"/>
    </location>
</feature>
<reference evidence="2 3" key="1">
    <citation type="submission" date="2023-03" db="EMBL/GenBank/DDBJ databases">
        <title>High-quality genome of Scylla paramamosain provides insights in environmental adaptation.</title>
        <authorList>
            <person name="Zhang L."/>
        </authorList>
    </citation>
    <scope>NUCLEOTIDE SEQUENCE [LARGE SCALE GENOMIC DNA]</scope>
    <source>
        <strain evidence="2">LZ_2023a</strain>
        <tissue evidence="2">Muscle</tissue>
    </source>
</reference>
<dbReference type="Gene3D" id="2.40.50.140">
    <property type="entry name" value="Nucleic acid-binding proteins"/>
    <property type="match status" value="1"/>
</dbReference>
<proteinExistence type="predicted"/>
<evidence type="ECO:0000313" key="2">
    <source>
        <dbReference type="EMBL" id="KAK8393928.1"/>
    </source>
</evidence>
<accession>A0AAW0U1J5</accession>
<keyword evidence="3" id="KW-1185">Reference proteome</keyword>
<name>A0AAW0U1J5_SCYPA</name>
<evidence type="ECO:0000256" key="1">
    <source>
        <dbReference type="SAM" id="MobiDB-lite"/>
    </source>
</evidence>
<protein>
    <recommendedName>
        <fullName evidence="4">Telomeric single stranded DNA binding POT1/Cdc13 domain-containing protein</fullName>
    </recommendedName>
</protein>
<feature type="compositionally biased region" description="Polar residues" evidence="1">
    <location>
        <begin position="173"/>
        <end position="211"/>
    </location>
</feature>
<sequence>MASRKRKPVTTHFKTSLSLQKVVEFLPAQHRLFHPGDFSEEGLLSDDLYFVGDVVSFSEFRKRKDKPVATAVLRPVLQDGSKEVDTVKCVLTGPFFEELKRPMNRGSVMWVVLHNPYVFPRKETSRKLKLLMDTMFPSYMWVLVLQEEDSDSSSESLFVQRSLPRDDQGTGGIPTTSHAAQETPTVVSARDTPSTSRAQDTLTSASSQHIPTTAKHPAKFTSSPSKCSATHSLQPSTSFTTNTTTNTTNTTEPPRQRSRRLWPTLKMLSEAKHDQKLCSIGVVVEVVKAGKIAINTTPYDIVRITDECLNHAPSSQTCFNVKIFHNDFIDWKEGGEPKRGCVMVLMNMKCDIYNDMNEGIIYCVNDVCVYKQSDDGNDLKFVCHNSCNKSPHNELVTREVRRVLSWWEEMKIFFFLPPPYPALPDTDLQLVTINEINPPLPFTINGKVMKKEIFSRPGCPIVVLRVFDGTPTAHNYEELPPGRHPVENIPGTSFSGPGSLEVNIMMVFFSRIPPLLQQLQMGSSVEITEVRQERLPNGFWRLVVYVTTNINHYIHMLHVL</sequence>
<dbReference type="InterPro" id="IPR012340">
    <property type="entry name" value="NA-bd_OB-fold"/>
</dbReference>
<feature type="compositionally biased region" description="Polar residues" evidence="1">
    <location>
        <begin position="220"/>
        <end position="239"/>
    </location>
</feature>
<evidence type="ECO:0000313" key="3">
    <source>
        <dbReference type="Proteomes" id="UP001487740"/>
    </source>
</evidence>
<dbReference type="Proteomes" id="UP001487740">
    <property type="component" value="Unassembled WGS sequence"/>
</dbReference>